<dbReference type="KEGG" id="pef:A7E78_13705"/>
<dbReference type="Proteomes" id="UP000182517">
    <property type="component" value="Chromosome"/>
</dbReference>
<name>A0A1L3GT97_9BACT</name>
<proteinExistence type="predicted"/>
<evidence type="ECO:0000313" key="1">
    <source>
        <dbReference type="EMBL" id="APG29152.1"/>
    </source>
</evidence>
<keyword evidence="2" id="KW-1185">Reference proteome</keyword>
<dbReference type="EMBL" id="CP015519">
    <property type="protein sequence ID" value="APG29152.1"/>
    <property type="molecule type" value="Genomic_DNA"/>
</dbReference>
<accession>A0A1L3GT97</accession>
<dbReference type="STRING" id="1842532.A7E78_13705"/>
<dbReference type="AlphaFoldDB" id="A0A1L3GT97"/>
<protein>
    <submittedName>
        <fullName evidence="1">Uncharacterized protein</fullName>
    </submittedName>
</protein>
<organism evidence="1 2">
    <name type="scientific">Syntrophotalea acetylenivorans</name>
    <dbReference type="NCBI Taxonomy" id="1842532"/>
    <lineage>
        <taxon>Bacteria</taxon>
        <taxon>Pseudomonadati</taxon>
        <taxon>Thermodesulfobacteriota</taxon>
        <taxon>Desulfuromonadia</taxon>
        <taxon>Desulfuromonadales</taxon>
        <taxon>Syntrophotaleaceae</taxon>
        <taxon>Syntrophotalea</taxon>
    </lineage>
</organism>
<reference evidence="1 2" key="1">
    <citation type="journal article" date="2017" name="Genome Announc.">
        <title>Complete Genome Sequences of Two Acetylene-Fermenting Pelobacter acetylenicus Strains.</title>
        <authorList>
            <person name="Sutton J.M."/>
            <person name="Baesman S.M."/>
            <person name="Fierst J.L."/>
            <person name="Poret-Peterson A.T."/>
            <person name="Oremland R.S."/>
            <person name="Dunlap D.S."/>
            <person name="Akob D.M."/>
        </authorList>
    </citation>
    <scope>NUCLEOTIDE SEQUENCE [LARGE SCALE GENOMIC DNA]</scope>
    <source>
        <strain evidence="1 2">SFB93</strain>
    </source>
</reference>
<gene>
    <name evidence="1" type="ORF">A7E78_13705</name>
</gene>
<evidence type="ECO:0000313" key="2">
    <source>
        <dbReference type="Proteomes" id="UP000182517"/>
    </source>
</evidence>
<dbReference type="OrthoDB" id="212238at2"/>
<sequence length="447" mass="50777">MEQRFIWQRHAEAEQWVLKCLEDFCEKNPNLQYLSEKFLQQASCRLYDWVDHLLLSDSPALRRQLSGLGFELLPDMVQTVYSHPGALLPDIVLLGDSAGIESGVTLLVECVSEFLQVNGFSTEIEGSPFSAYRRALLGVTGDISLSVAERRVRRVFEPQGLTDAELRDYLAALELWQCRPRSSTDEDLAWKETQRLAEQLTTQLGKDRAAQVVCLGERTYWQSRNLIGRLQKGRQDILGLGWANHDHHTFRSSRRNFVHLVNLFTTLGFHCRERFYAGREAGWGAQVMENPEAGLSLFLDVDLAPEEVTTDFSRQELPEQEQLGTIGLWCALHGDSIFEAGMHHLAARCDFLRLDEDIARHGQRFMAPFSDFPYLKQAFSVAERWQPDSARVNSLVESGKISAEQGDKFIEEGAVGSHLENIQRSEGYKGFNKKNVSAIILETDPRK</sequence>